<proteinExistence type="predicted"/>
<accession>A0A1I4P090</accession>
<dbReference type="SUPFAM" id="SSF50685">
    <property type="entry name" value="Barwin-like endoglucanases"/>
    <property type="match status" value="1"/>
</dbReference>
<sequence length="204" mass="23214">MYYYPYVMQVTPPAPHSMPRTFDYQARQQAVQGQATWTQGGPVTKCGMSWSAYQYMTAAVGESSPYSCGQNLKIRYPVTGREMIVTVVDQVAGYPPNRLNLHKRVFEALGADPAAGVIPIEITPSPELEEERWGRYLLEMTQNAYPNYNVINYQALETSQVNENQTRTSYEFTLQSPQETRKIQASVTYNPETDRVVSFDIQEM</sequence>
<dbReference type="InterPro" id="IPR024987">
    <property type="entry name" value="DUF3889"/>
</dbReference>
<gene>
    <name evidence="2" type="ORF">SAMN04488054_12219</name>
</gene>
<dbReference type="Gene3D" id="3.10.450.390">
    <property type="entry name" value="Protein of unknown function DUF3889"/>
    <property type="match status" value="1"/>
</dbReference>
<dbReference type="InterPro" id="IPR001153">
    <property type="entry name" value="Barwin_dom"/>
</dbReference>
<protein>
    <submittedName>
        <fullName evidence="2">Rare lipoprotein A</fullName>
    </submittedName>
</protein>
<dbReference type="AlphaFoldDB" id="A0A1I4P090"/>
<evidence type="ECO:0000259" key="1">
    <source>
        <dbReference type="Pfam" id="PF00967"/>
    </source>
</evidence>
<evidence type="ECO:0000313" key="2">
    <source>
        <dbReference type="EMBL" id="SFM21244.1"/>
    </source>
</evidence>
<dbReference type="Gene3D" id="2.40.40.10">
    <property type="entry name" value="RlpA-like domain"/>
    <property type="match status" value="1"/>
</dbReference>
<name>A0A1I4P090_9BACI</name>
<feature type="domain" description="Barwin" evidence="1">
    <location>
        <begin position="19"/>
        <end position="112"/>
    </location>
</feature>
<organism evidence="2 3">
    <name type="scientific">Salibacterium qingdaonense</name>
    <dbReference type="NCBI Taxonomy" id="266892"/>
    <lineage>
        <taxon>Bacteria</taxon>
        <taxon>Bacillati</taxon>
        <taxon>Bacillota</taxon>
        <taxon>Bacilli</taxon>
        <taxon>Bacillales</taxon>
        <taxon>Bacillaceae</taxon>
    </lineage>
</organism>
<dbReference type="GO" id="GO:0042742">
    <property type="term" value="P:defense response to bacterium"/>
    <property type="evidence" value="ECO:0007669"/>
    <property type="project" value="InterPro"/>
</dbReference>
<dbReference type="EMBL" id="FOTY01000022">
    <property type="protein sequence ID" value="SFM21244.1"/>
    <property type="molecule type" value="Genomic_DNA"/>
</dbReference>
<dbReference type="InterPro" id="IPR036908">
    <property type="entry name" value="RlpA-like_sf"/>
</dbReference>
<evidence type="ECO:0000313" key="3">
    <source>
        <dbReference type="Proteomes" id="UP000199668"/>
    </source>
</evidence>
<keyword evidence="2" id="KW-0449">Lipoprotein</keyword>
<dbReference type="STRING" id="266892.SAMN04488054_12219"/>
<dbReference type="Proteomes" id="UP000199668">
    <property type="component" value="Unassembled WGS sequence"/>
</dbReference>
<reference evidence="2 3" key="1">
    <citation type="submission" date="2016-10" db="EMBL/GenBank/DDBJ databases">
        <authorList>
            <person name="de Groot N.N."/>
        </authorList>
    </citation>
    <scope>NUCLEOTIDE SEQUENCE [LARGE SCALE GENOMIC DNA]</scope>
    <source>
        <strain evidence="2 3">CGMCC 1.6134</strain>
    </source>
</reference>
<dbReference type="RefSeq" id="WP_245737008.1">
    <property type="nucleotide sequence ID" value="NZ_FOTY01000022.1"/>
</dbReference>
<dbReference type="GO" id="GO:0050832">
    <property type="term" value="P:defense response to fungus"/>
    <property type="evidence" value="ECO:0007669"/>
    <property type="project" value="InterPro"/>
</dbReference>
<dbReference type="Pfam" id="PF13028">
    <property type="entry name" value="DUF3889"/>
    <property type="match status" value="1"/>
</dbReference>
<keyword evidence="3" id="KW-1185">Reference proteome</keyword>
<dbReference type="Pfam" id="PF00967">
    <property type="entry name" value="Barwin"/>
    <property type="match status" value="1"/>
</dbReference>
<dbReference type="CDD" id="cd22191">
    <property type="entry name" value="DPBB_RlpA_EXP_N-like"/>
    <property type="match status" value="1"/>
</dbReference>